<proteinExistence type="predicted"/>
<dbReference type="Proteomes" id="UP001488838">
    <property type="component" value="Unassembled WGS sequence"/>
</dbReference>
<evidence type="ECO:0000313" key="2">
    <source>
        <dbReference type="EMBL" id="KAK7799984.1"/>
    </source>
</evidence>
<keyword evidence="3" id="KW-1185">Reference proteome</keyword>
<sequence length="60" mass="6934">FAQDFQNQAILGQETKAKSSYSSVDSDENWQQNQVQLQEKTLEENEAGSVRSQQWQDSLR</sequence>
<accession>A0AAW0HAX7</accession>
<reference evidence="2 3" key="1">
    <citation type="journal article" date="2023" name="bioRxiv">
        <title>Conserved and derived expression patterns and positive selection on dental genes reveal complex evolutionary context of ever-growing rodent molars.</title>
        <authorList>
            <person name="Calamari Z.T."/>
            <person name="Song A."/>
            <person name="Cohen E."/>
            <person name="Akter M."/>
            <person name="Roy R.D."/>
            <person name="Hallikas O."/>
            <person name="Christensen M.M."/>
            <person name="Li P."/>
            <person name="Marangoni P."/>
            <person name="Jernvall J."/>
            <person name="Klein O.D."/>
        </authorList>
    </citation>
    <scope>NUCLEOTIDE SEQUENCE [LARGE SCALE GENOMIC DNA]</scope>
    <source>
        <strain evidence="2">V071</strain>
    </source>
</reference>
<gene>
    <name evidence="2" type="ORF">U0070_006433</name>
</gene>
<feature type="compositionally biased region" description="Polar residues" evidence="1">
    <location>
        <begin position="50"/>
        <end position="60"/>
    </location>
</feature>
<dbReference type="EMBL" id="JBBHLL010000579">
    <property type="protein sequence ID" value="KAK7799984.1"/>
    <property type="molecule type" value="Genomic_DNA"/>
</dbReference>
<protein>
    <submittedName>
        <fullName evidence="2">Uncharacterized protein</fullName>
    </submittedName>
</protein>
<feature type="region of interest" description="Disordered" evidence="1">
    <location>
        <begin position="41"/>
        <end position="60"/>
    </location>
</feature>
<name>A0AAW0HAX7_MYOGA</name>
<evidence type="ECO:0000313" key="3">
    <source>
        <dbReference type="Proteomes" id="UP001488838"/>
    </source>
</evidence>
<evidence type="ECO:0000256" key="1">
    <source>
        <dbReference type="SAM" id="MobiDB-lite"/>
    </source>
</evidence>
<feature type="non-terminal residue" evidence="2">
    <location>
        <position position="1"/>
    </location>
</feature>
<dbReference type="AlphaFoldDB" id="A0AAW0HAX7"/>
<organism evidence="2 3">
    <name type="scientific">Myodes glareolus</name>
    <name type="common">Bank vole</name>
    <name type="synonym">Clethrionomys glareolus</name>
    <dbReference type="NCBI Taxonomy" id="447135"/>
    <lineage>
        <taxon>Eukaryota</taxon>
        <taxon>Metazoa</taxon>
        <taxon>Chordata</taxon>
        <taxon>Craniata</taxon>
        <taxon>Vertebrata</taxon>
        <taxon>Euteleostomi</taxon>
        <taxon>Mammalia</taxon>
        <taxon>Eutheria</taxon>
        <taxon>Euarchontoglires</taxon>
        <taxon>Glires</taxon>
        <taxon>Rodentia</taxon>
        <taxon>Myomorpha</taxon>
        <taxon>Muroidea</taxon>
        <taxon>Cricetidae</taxon>
        <taxon>Arvicolinae</taxon>
        <taxon>Myodes</taxon>
    </lineage>
</organism>
<comment type="caution">
    <text evidence="2">The sequence shown here is derived from an EMBL/GenBank/DDBJ whole genome shotgun (WGS) entry which is preliminary data.</text>
</comment>